<dbReference type="SUPFAM" id="SSF48452">
    <property type="entry name" value="TPR-like"/>
    <property type="match status" value="2"/>
</dbReference>
<feature type="repeat" description="TPR" evidence="1">
    <location>
        <begin position="115"/>
        <end position="148"/>
    </location>
</feature>
<dbReference type="PROSITE" id="PS50005">
    <property type="entry name" value="TPR"/>
    <property type="match status" value="1"/>
</dbReference>
<reference evidence="3 4" key="1">
    <citation type="journal article" date="2019" name="Nat. Microbiol.">
        <title>Mediterranean grassland soil C-N compound turnover is dependent on rainfall and depth, and is mediated by genomically divergent microorganisms.</title>
        <authorList>
            <person name="Diamond S."/>
            <person name="Andeer P.F."/>
            <person name="Li Z."/>
            <person name="Crits-Christoph A."/>
            <person name="Burstein D."/>
            <person name="Anantharaman K."/>
            <person name="Lane K.R."/>
            <person name="Thomas B.C."/>
            <person name="Pan C."/>
            <person name="Northen T.R."/>
            <person name="Banfield J.F."/>
        </authorList>
    </citation>
    <scope>NUCLEOTIDE SEQUENCE [LARGE SCALE GENOMIC DNA]</scope>
    <source>
        <strain evidence="3">WS_3</strain>
    </source>
</reference>
<evidence type="ECO:0000256" key="2">
    <source>
        <dbReference type="SAM" id="MobiDB-lite"/>
    </source>
</evidence>
<protein>
    <submittedName>
        <fullName evidence="3">Tetratricopeptide repeat protein</fullName>
    </submittedName>
</protein>
<proteinExistence type="predicted"/>
<evidence type="ECO:0000313" key="3">
    <source>
        <dbReference type="EMBL" id="TMQ53744.1"/>
    </source>
</evidence>
<accession>A0A538SQT9</accession>
<dbReference type="InterPro" id="IPR011990">
    <property type="entry name" value="TPR-like_helical_dom_sf"/>
</dbReference>
<dbReference type="SMART" id="SM00028">
    <property type="entry name" value="TPR"/>
    <property type="match status" value="4"/>
</dbReference>
<organism evidence="3 4">
    <name type="scientific">Eiseniibacteriota bacterium</name>
    <dbReference type="NCBI Taxonomy" id="2212470"/>
    <lineage>
        <taxon>Bacteria</taxon>
        <taxon>Candidatus Eiseniibacteriota</taxon>
    </lineage>
</organism>
<feature type="region of interest" description="Disordered" evidence="2">
    <location>
        <begin position="545"/>
        <end position="600"/>
    </location>
</feature>
<dbReference type="Gene3D" id="1.25.40.10">
    <property type="entry name" value="Tetratricopeptide repeat domain"/>
    <property type="match status" value="3"/>
</dbReference>
<evidence type="ECO:0000313" key="4">
    <source>
        <dbReference type="Proteomes" id="UP000320184"/>
    </source>
</evidence>
<comment type="caution">
    <text evidence="3">The sequence shown here is derived from an EMBL/GenBank/DDBJ whole genome shotgun (WGS) entry which is preliminary data.</text>
</comment>
<sequence>MTRSNPAARWILVGTLAALASSCAFYNTYYLARKYYDKGTEGKPYALDKPDPADAQNFTKSVEYSKKLIAQYPKSKWVDDSYLLWARALLTDDPRQSIKLLEGFSEQFPKSPLRDEATFYLGVAYRQAHKYKDALRELDAFVEHSPRHSLAPYAHLERARVLMALERPGDAAAAAGQVLERFPRSDLAVQARIARAEGRLKQKEFNLARQDFRHLGQRSKDDDQRLDYLLREADCLEGARDYDAELVLLKDAISHAREPVGADTLASLSGGFQQTPGYDHHGKLMIRIATVHMLSGRLDEALTAYRRVARDYPRYPLAAEAHYRSGYAFEVLGDDFEKARSEYSQVKDYMGSPFAAQAQQRLSNLERLAQFRGASGDSVEKKAEAGFLLAELYLFQLEKPERALEEYRKVELQFPGSPQAAKAINAQAWVLSRKLERKNEADSLFWKVVHKYPATEAQLAARDYLELEGVSVPENLIKLPERKLAVVDTLPQLAQPPGTTVAFGPGSPGAPGDPAAVLDSVPHFGPRGRRPGYLPLQGYLPASGGSPGISGDVPSGASPIPRYGAPRAGMRDTTRVPGSSGTSPPRPPQQAPADTTKGPR</sequence>
<keyword evidence="1" id="KW-0802">TPR repeat</keyword>
<dbReference type="AlphaFoldDB" id="A0A538SQT9"/>
<dbReference type="PROSITE" id="PS51257">
    <property type="entry name" value="PROKAR_LIPOPROTEIN"/>
    <property type="match status" value="1"/>
</dbReference>
<dbReference type="EMBL" id="VBOT01000010">
    <property type="protein sequence ID" value="TMQ53744.1"/>
    <property type="molecule type" value="Genomic_DNA"/>
</dbReference>
<dbReference type="InterPro" id="IPR019734">
    <property type="entry name" value="TPR_rpt"/>
</dbReference>
<gene>
    <name evidence="3" type="ORF">E6K73_00845</name>
</gene>
<dbReference type="Proteomes" id="UP000320184">
    <property type="component" value="Unassembled WGS sequence"/>
</dbReference>
<name>A0A538SQT9_UNCEI</name>
<dbReference type="Pfam" id="PF13432">
    <property type="entry name" value="TPR_16"/>
    <property type="match status" value="2"/>
</dbReference>
<evidence type="ECO:0000256" key="1">
    <source>
        <dbReference type="PROSITE-ProRule" id="PRU00339"/>
    </source>
</evidence>